<dbReference type="PANTHER" id="PTHR12751">
    <property type="entry name" value="PHOSPHATASE AND ACTIN REGULATOR PHACTR"/>
    <property type="match status" value="1"/>
</dbReference>
<organism evidence="1 2">
    <name type="scientific">Phycomyces blakesleeanus (strain ATCC 8743b / DSM 1359 / FGSC 10004 / NBRC 33097 / NRRL 1555)</name>
    <dbReference type="NCBI Taxonomy" id="763407"/>
    <lineage>
        <taxon>Eukaryota</taxon>
        <taxon>Fungi</taxon>
        <taxon>Fungi incertae sedis</taxon>
        <taxon>Mucoromycota</taxon>
        <taxon>Mucoromycotina</taxon>
        <taxon>Mucoromycetes</taxon>
        <taxon>Mucorales</taxon>
        <taxon>Phycomycetaceae</taxon>
        <taxon>Phycomyces</taxon>
    </lineage>
</organism>
<dbReference type="VEuPathDB" id="FungiDB:PHYBLDRAFT_104066"/>
<dbReference type="GO" id="GO:0003779">
    <property type="term" value="F:actin binding"/>
    <property type="evidence" value="ECO:0007669"/>
    <property type="project" value="TreeGrafter"/>
</dbReference>
<accession>A0A162UXW8</accession>
<dbReference type="STRING" id="763407.A0A162UXW8"/>
<proteinExistence type="predicted"/>
<feature type="non-terminal residue" evidence="1">
    <location>
        <position position="1"/>
    </location>
</feature>
<sequence length="60" mass="7045">RRLLFCPTLQLHETFAASEYDRRCDPNATCQRLTPALAMHIKQELNEFKLTEMAVHIESR</sequence>
<gene>
    <name evidence="1" type="ORF">PHYBLDRAFT_104066</name>
</gene>
<dbReference type="PANTHER" id="PTHR12751:SF18">
    <property type="entry name" value="PHOSPHATASE AND ACTIN REGULATOR 1"/>
    <property type="match status" value="1"/>
</dbReference>
<dbReference type="OrthoDB" id="5563016at2759"/>
<dbReference type="RefSeq" id="XP_018296742.1">
    <property type="nucleotide sequence ID" value="XM_018427812.1"/>
</dbReference>
<dbReference type="InParanoid" id="A0A162UXW8"/>
<keyword evidence="2" id="KW-1185">Reference proteome</keyword>
<protein>
    <submittedName>
        <fullName evidence="1">Uncharacterized protein</fullName>
    </submittedName>
</protein>
<reference evidence="2" key="1">
    <citation type="submission" date="2015-06" db="EMBL/GenBank/DDBJ databases">
        <title>Expansion of signal transduction pathways in fungi by whole-genome duplication.</title>
        <authorList>
            <consortium name="DOE Joint Genome Institute"/>
            <person name="Corrochano L.M."/>
            <person name="Kuo A."/>
            <person name="Marcet-Houben M."/>
            <person name="Polaino S."/>
            <person name="Salamov A."/>
            <person name="Villalobos J.M."/>
            <person name="Alvarez M.I."/>
            <person name="Avalos J."/>
            <person name="Benito E.P."/>
            <person name="Benoit I."/>
            <person name="Burger G."/>
            <person name="Camino L.P."/>
            <person name="Canovas D."/>
            <person name="Cerda-Olmedo E."/>
            <person name="Cheng J.-F."/>
            <person name="Dominguez A."/>
            <person name="Elias M."/>
            <person name="Eslava A.P."/>
            <person name="Glaser F."/>
            <person name="Grimwood J."/>
            <person name="Gutierrez G."/>
            <person name="Heitman J."/>
            <person name="Henrissat B."/>
            <person name="Iturriaga E.A."/>
            <person name="Lang B.F."/>
            <person name="Lavin J.L."/>
            <person name="Lee S."/>
            <person name="Li W."/>
            <person name="Lindquist E."/>
            <person name="Lopez-Garcia S."/>
            <person name="Luque E.M."/>
            <person name="Marcos A.T."/>
            <person name="Martin J."/>
            <person name="McCluskey K."/>
            <person name="Medina H.R."/>
            <person name="Miralles-Duran A."/>
            <person name="Miyazaki A."/>
            <person name="Munoz-Torres E."/>
            <person name="Oguiza J.A."/>
            <person name="Ohm R."/>
            <person name="Olmedo M."/>
            <person name="Orejas M."/>
            <person name="Ortiz-Castellanos L."/>
            <person name="Pisabarro A.G."/>
            <person name="Rodriguez-Romero J."/>
            <person name="Ruiz-Herrera J."/>
            <person name="Ruiz-Vazquez R."/>
            <person name="Sanz C."/>
            <person name="Schackwitz W."/>
            <person name="Schmutz J."/>
            <person name="Shahriari M."/>
            <person name="Shelest E."/>
            <person name="Silva-Franco F."/>
            <person name="Soanes D."/>
            <person name="Syed K."/>
            <person name="Tagua V.G."/>
            <person name="Talbot N.J."/>
            <person name="Thon M."/>
            <person name="De vries R.P."/>
            <person name="Wiebenga A."/>
            <person name="Yadav J.S."/>
            <person name="Braun E.L."/>
            <person name="Baker S."/>
            <person name="Garre V."/>
            <person name="Horwitz B."/>
            <person name="Torres-Martinez S."/>
            <person name="Idnurm A."/>
            <person name="Herrera-Estrella A."/>
            <person name="Gabaldon T."/>
            <person name="Grigoriev I.V."/>
        </authorList>
    </citation>
    <scope>NUCLEOTIDE SEQUENCE [LARGE SCALE GENOMIC DNA]</scope>
    <source>
        <strain evidence="2">NRRL 1555(-)</strain>
    </source>
</reference>
<dbReference type="GO" id="GO:0030036">
    <property type="term" value="P:actin cytoskeleton organization"/>
    <property type="evidence" value="ECO:0007669"/>
    <property type="project" value="TreeGrafter"/>
</dbReference>
<dbReference type="EMBL" id="KV440973">
    <property type="protein sequence ID" value="OAD78702.1"/>
    <property type="molecule type" value="Genomic_DNA"/>
</dbReference>
<evidence type="ECO:0000313" key="1">
    <source>
        <dbReference type="EMBL" id="OAD78702.1"/>
    </source>
</evidence>
<name>A0A162UXW8_PHYB8</name>
<dbReference type="Proteomes" id="UP000077315">
    <property type="component" value="Unassembled WGS sequence"/>
</dbReference>
<evidence type="ECO:0000313" key="2">
    <source>
        <dbReference type="Proteomes" id="UP000077315"/>
    </source>
</evidence>
<dbReference type="AlphaFoldDB" id="A0A162UXW8"/>
<dbReference type="GeneID" id="28988718"/>
<feature type="non-terminal residue" evidence="1">
    <location>
        <position position="60"/>
    </location>
</feature>